<evidence type="ECO:0000256" key="11">
    <source>
        <dbReference type="ARBA" id="ARBA00023128"/>
    </source>
</evidence>
<keyword evidence="9" id="KW-0106">Calcium</keyword>
<dbReference type="Gene3D" id="3.40.50.300">
    <property type="entry name" value="P-loop containing nucleotide triphosphate hydrolases"/>
    <property type="match status" value="1"/>
</dbReference>
<dbReference type="PRINTS" id="PR00449">
    <property type="entry name" value="RASTRNSFRMNG"/>
</dbReference>
<dbReference type="Pfam" id="PF00071">
    <property type="entry name" value="Ras"/>
    <property type="match status" value="1"/>
</dbReference>
<dbReference type="Proteomes" id="UP001162131">
    <property type="component" value="Unassembled WGS sequence"/>
</dbReference>
<keyword evidence="10 14" id="KW-1133">Transmembrane helix</keyword>
<dbReference type="GO" id="GO:0046872">
    <property type="term" value="F:metal ion binding"/>
    <property type="evidence" value="ECO:0007669"/>
    <property type="project" value="UniProtKB-KW"/>
</dbReference>
<keyword evidence="13 14" id="KW-0472">Membrane</keyword>
<keyword evidence="12" id="KW-0342">GTP-binding</keyword>
<evidence type="ECO:0000256" key="8">
    <source>
        <dbReference type="ARBA" id="ARBA00022801"/>
    </source>
</evidence>
<dbReference type="GO" id="GO:0005525">
    <property type="term" value="F:GTP binding"/>
    <property type="evidence" value="ECO:0007669"/>
    <property type="project" value="UniProtKB-KW"/>
</dbReference>
<evidence type="ECO:0000256" key="1">
    <source>
        <dbReference type="ARBA" id="ARBA00004200"/>
    </source>
</evidence>
<feature type="transmembrane region" description="Helical" evidence="14">
    <location>
        <begin position="576"/>
        <end position="594"/>
    </location>
</feature>
<keyword evidence="4" id="KW-0479">Metal-binding</keyword>
<keyword evidence="8" id="KW-0378">Hydrolase</keyword>
<proteinExistence type="inferred from homology"/>
<dbReference type="InterPro" id="IPR013566">
    <property type="entry name" value="EF_hand_assoc_1"/>
</dbReference>
<evidence type="ECO:0000256" key="14">
    <source>
        <dbReference type="SAM" id="Phobius"/>
    </source>
</evidence>
<dbReference type="InterPro" id="IPR013567">
    <property type="entry name" value="EF_hand_assoc_2"/>
</dbReference>
<dbReference type="PANTHER" id="PTHR24073">
    <property type="entry name" value="DRAB5-RELATED"/>
    <property type="match status" value="1"/>
</dbReference>
<dbReference type="InterPro" id="IPR020860">
    <property type="entry name" value="MIRO_dom"/>
</dbReference>
<protein>
    <recommendedName>
        <fullName evidence="15">Miro domain-containing protein</fullName>
    </recommendedName>
</protein>
<dbReference type="SMART" id="SM00175">
    <property type="entry name" value="RAB"/>
    <property type="match status" value="1"/>
</dbReference>
<dbReference type="InterPro" id="IPR027417">
    <property type="entry name" value="P-loop_NTPase"/>
</dbReference>
<evidence type="ECO:0000256" key="3">
    <source>
        <dbReference type="ARBA" id="ARBA00022692"/>
    </source>
</evidence>
<name>A0AAU9JFV8_9CILI</name>
<dbReference type="SMART" id="SM00174">
    <property type="entry name" value="RHO"/>
    <property type="match status" value="1"/>
</dbReference>
<dbReference type="GO" id="GO:0005741">
    <property type="term" value="C:mitochondrial outer membrane"/>
    <property type="evidence" value="ECO:0007669"/>
    <property type="project" value="UniProtKB-SubCell"/>
</dbReference>
<dbReference type="PROSITE" id="PS51423">
    <property type="entry name" value="MIRO"/>
    <property type="match status" value="1"/>
</dbReference>
<gene>
    <name evidence="16" type="ORF">BSTOLATCC_MIC36374</name>
</gene>
<evidence type="ECO:0000313" key="16">
    <source>
        <dbReference type="EMBL" id="CAG9324588.1"/>
    </source>
</evidence>
<evidence type="ECO:0000256" key="6">
    <source>
        <dbReference type="ARBA" id="ARBA00022741"/>
    </source>
</evidence>
<dbReference type="AlphaFoldDB" id="A0AAU9JFV8"/>
<comment type="caution">
    <text evidence="16">The sequence shown here is derived from an EMBL/GenBank/DDBJ whole genome shotgun (WGS) entry which is preliminary data.</text>
</comment>
<keyword evidence="3 14" id="KW-0812">Transmembrane</keyword>
<reference evidence="16" key="1">
    <citation type="submission" date="2021-09" db="EMBL/GenBank/DDBJ databases">
        <authorList>
            <consortium name="AG Swart"/>
            <person name="Singh M."/>
            <person name="Singh A."/>
            <person name="Seah K."/>
            <person name="Emmerich C."/>
        </authorList>
    </citation>
    <scope>NUCLEOTIDE SEQUENCE</scope>
    <source>
        <strain evidence="16">ATCC30299</strain>
    </source>
</reference>
<keyword evidence="6" id="KW-0547">Nucleotide-binding</keyword>
<dbReference type="Gene3D" id="1.10.238.10">
    <property type="entry name" value="EF-hand"/>
    <property type="match status" value="2"/>
</dbReference>
<dbReference type="PROSITE" id="PS51419">
    <property type="entry name" value="RAB"/>
    <property type="match status" value="1"/>
</dbReference>
<organism evidence="16 17">
    <name type="scientific">Blepharisma stoltei</name>
    <dbReference type="NCBI Taxonomy" id="1481888"/>
    <lineage>
        <taxon>Eukaryota</taxon>
        <taxon>Sar</taxon>
        <taxon>Alveolata</taxon>
        <taxon>Ciliophora</taxon>
        <taxon>Postciliodesmatophora</taxon>
        <taxon>Heterotrichea</taxon>
        <taxon>Heterotrichida</taxon>
        <taxon>Blepharismidae</taxon>
        <taxon>Blepharisma</taxon>
    </lineage>
</organism>
<keyword evidence="17" id="KW-1185">Reference proteome</keyword>
<sequence>MSKLRVIVLGDEQVGKTSIIRTFVSQSFPTEVPPANPPIIIPAELSDSKSFLTIIDFYYRREQENSHQLIQEIKKADGIVLVYDVSRPQTFQHAVSFWLPLIYENSKSPSILVGNKNDMTSLIENKEAISEEIRARFPECYIQIETSAKSYVSISKLFQITQQAILYPASPLFNTAQNCLSENFIRILKLIYRKSDKDRDFRLNLLEIQGLNKAVYGQNLSLKDAGDLFSMISNKCSDGIDDKGIKFEGFVKLQELLIKKLKTKNSWALLKHFGFNENLDLEQKIDLKIEEGKSCEFSNDSIQFLVDIFKQYSVDSLLTREGIFEIFSTITTPPWETGNFKSWDDYIHFVSATPDRELSISSWLSLWTFLIYTKPAETVKTLLMIGYPNKFQTAYTVTSARNFSKESDRKVFKVNLLGDDIESQNSLMRSFLGKNIRDHVPSVVCGAVDPGDVFSDNTYLLLCRDPDLNTLEECDISCIIFDGSLGSINFLKERVLTLLPQKMPRLLILNKRENQDHENVYAFSLELGLREYAQVNFSKKVPDSLFKQIKDTAQYPYKGSLRRDGGNSGSGESSSIAFWFLLGMGFATSAVFIGKRLIQNNILKF</sequence>
<keyword evidence="11" id="KW-0496">Mitochondrion</keyword>
<comment type="subcellular location">
    <subcellularLocation>
        <location evidence="1">Mitochondrion outer membrane</location>
        <topology evidence="1">Single-pass type IV membrane protein</topology>
    </subcellularLocation>
</comment>
<feature type="domain" description="Miro" evidence="15">
    <location>
        <begin position="1"/>
        <end position="167"/>
    </location>
</feature>
<evidence type="ECO:0000256" key="10">
    <source>
        <dbReference type="ARBA" id="ARBA00022989"/>
    </source>
</evidence>
<evidence type="ECO:0000256" key="13">
    <source>
        <dbReference type="ARBA" id="ARBA00023136"/>
    </source>
</evidence>
<dbReference type="InterPro" id="IPR001806">
    <property type="entry name" value="Small_GTPase"/>
</dbReference>
<dbReference type="SUPFAM" id="SSF47473">
    <property type="entry name" value="EF-hand"/>
    <property type="match status" value="1"/>
</dbReference>
<evidence type="ECO:0000256" key="5">
    <source>
        <dbReference type="ARBA" id="ARBA00022737"/>
    </source>
</evidence>
<evidence type="ECO:0000256" key="2">
    <source>
        <dbReference type="ARBA" id="ARBA00007981"/>
    </source>
</evidence>
<evidence type="ECO:0000256" key="7">
    <source>
        <dbReference type="ARBA" id="ARBA00022787"/>
    </source>
</evidence>
<dbReference type="InterPro" id="IPR011992">
    <property type="entry name" value="EF-hand-dom_pair"/>
</dbReference>
<evidence type="ECO:0000256" key="4">
    <source>
        <dbReference type="ARBA" id="ARBA00022723"/>
    </source>
</evidence>
<accession>A0AAU9JFV8</accession>
<keyword evidence="5" id="KW-0677">Repeat</keyword>
<dbReference type="Pfam" id="PF08356">
    <property type="entry name" value="EF_assoc_2"/>
    <property type="match status" value="1"/>
</dbReference>
<keyword evidence="7" id="KW-1000">Mitochondrion outer membrane</keyword>
<dbReference type="SMART" id="SM00173">
    <property type="entry name" value="RAS"/>
    <property type="match status" value="1"/>
</dbReference>
<dbReference type="SUPFAM" id="SSF52540">
    <property type="entry name" value="P-loop containing nucleoside triphosphate hydrolases"/>
    <property type="match status" value="1"/>
</dbReference>
<dbReference type="GO" id="GO:0003924">
    <property type="term" value="F:GTPase activity"/>
    <property type="evidence" value="ECO:0007669"/>
    <property type="project" value="InterPro"/>
</dbReference>
<dbReference type="Pfam" id="PF08355">
    <property type="entry name" value="EF_assoc_1"/>
    <property type="match status" value="1"/>
</dbReference>
<evidence type="ECO:0000313" key="17">
    <source>
        <dbReference type="Proteomes" id="UP001162131"/>
    </source>
</evidence>
<dbReference type="EMBL" id="CAJZBQ010000036">
    <property type="protein sequence ID" value="CAG9324588.1"/>
    <property type="molecule type" value="Genomic_DNA"/>
</dbReference>
<evidence type="ECO:0000256" key="9">
    <source>
        <dbReference type="ARBA" id="ARBA00022837"/>
    </source>
</evidence>
<evidence type="ECO:0000259" key="15">
    <source>
        <dbReference type="PROSITE" id="PS51423"/>
    </source>
</evidence>
<comment type="similarity">
    <text evidence="2">Belongs to the mitochondrial Rho GTPase family.</text>
</comment>
<evidence type="ECO:0000256" key="12">
    <source>
        <dbReference type="ARBA" id="ARBA00023134"/>
    </source>
</evidence>